<keyword evidence="1" id="KW-0472">Membrane</keyword>
<protein>
    <recommendedName>
        <fullName evidence="2">Putative Flp pilus-assembly TadG-like N-terminal domain-containing protein</fullName>
    </recommendedName>
</protein>
<dbReference type="Pfam" id="PF13400">
    <property type="entry name" value="Tad"/>
    <property type="match status" value="1"/>
</dbReference>
<dbReference type="RefSeq" id="WP_100181541.1">
    <property type="nucleotide sequence ID" value="NZ_LFJC01000003.1"/>
</dbReference>
<evidence type="ECO:0000313" key="3">
    <source>
        <dbReference type="EMBL" id="PIT06524.1"/>
    </source>
</evidence>
<reference evidence="3 4" key="1">
    <citation type="submission" date="2015-06" db="EMBL/GenBank/DDBJ databases">
        <title>Comparative genome analysis of nirS-carrying Bradyrhizobium sp. strains.</title>
        <authorList>
            <person name="Ishii S."/>
            <person name="Jang J."/>
            <person name="Nishizawa T."/>
            <person name="Senoo K."/>
        </authorList>
    </citation>
    <scope>NUCLEOTIDE SEQUENCE [LARGE SCALE GENOMIC DNA]</scope>
    <source>
        <strain evidence="3 4">TSA1</strain>
    </source>
</reference>
<keyword evidence="1" id="KW-1133">Transmembrane helix</keyword>
<proteinExistence type="predicted"/>
<dbReference type="Proteomes" id="UP000228930">
    <property type="component" value="Unassembled WGS sequence"/>
</dbReference>
<dbReference type="AlphaFoldDB" id="A0A2N9WJN0"/>
<evidence type="ECO:0000259" key="2">
    <source>
        <dbReference type="Pfam" id="PF13400"/>
    </source>
</evidence>
<sequence length="473" mass="49852">MLRRAMLCFATDRKANVAIIFALTMVPIIFLLGMTLDYTQALRKREQLNAAADAAAIAAVRPAMLTQTTKSVIEATATAVFAAKANLPGLAAVPTPTVTVTDVGLARTITVSYVAQSVNSFPGVLGKQTWQVSGSSTAKASSAPNMNFYLLLDDSPSMALAATQSDIDNMVLATKNQPTYAKNCAFACHEAHPNNAAPSSTNKDNLTVARANNITLRIDLVTNAVKQLMVGPWTCPQSGTSGGVMQCMSALNNTTYQAAIYTFDYALNTIQTLTTPTTAGTKIGNIQLLTVDHQNCPVLNGSGGCIYTTDYGTDISKGLTDLNAAMPNPGDGSATGTPQEVVFLVTDGVEDKLIPKSGGSCDPNATYPLPSANSTTARCQQPLNTAICDTIKSRNIRIAILYTEYLQLPSDGWYTSRIAQFNNPTSSTGTIAQRLQSCASPGLYANVQNGGDISKALTDLFIKVASSTASLVQ</sequence>
<feature type="transmembrane region" description="Helical" evidence="1">
    <location>
        <begin position="15"/>
        <end position="36"/>
    </location>
</feature>
<name>A0A2N9WJN0_9BRAD</name>
<keyword evidence="1" id="KW-0812">Transmembrane</keyword>
<dbReference type="EMBL" id="LFJC01000003">
    <property type="protein sequence ID" value="PIT06524.1"/>
    <property type="molecule type" value="Genomic_DNA"/>
</dbReference>
<dbReference type="InterPro" id="IPR028087">
    <property type="entry name" value="Tad_N"/>
</dbReference>
<accession>A0A2N9WJN0</accession>
<comment type="caution">
    <text evidence="3">The sequence shown here is derived from an EMBL/GenBank/DDBJ whole genome shotgun (WGS) entry which is preliminary data.</text>
</comment>
<feature type="domain" description="Putative Flp pilus-assembly TadG-like N-terminal" evidence="2">
    <location>
        <begin position="16"/>
        <end position="60"/>
    </location>
</feature>
<keyword evidence="4" id="KW-1185">Reference proteome</keyword>
<evidence type="ECO:0000256" key="1">
    <source>
        <dbReference type="SAM" id="Phobius"/>
    </source>
</evidence>
<gene>
    <name evidence="3" type="ORF">TSA1_35490</name>
</gene>
<organism evidence="3 4">
    <name type="scientific">Bradyrhizobium nitroreducens</name>
    <dbReference type="NCBI Taxonomy" id="709803"/>
    <lineage>
        <taxon>Bacteria</taxon>
        <taxon>Pseudomonadati</taxon>
        <taxon>Pseudomonadota</taxon>
        <taxon>Alphaproteobacteria</taxon>
        <taxon>Hyphomicrobiales</taxon>
        <taxon>Nitrobacteraceae</taxon>
        <taxon>Bradyrhizobium</taxon>
    </lineage>
</organism>
<evidence type="ECO:0000313" key="4">
    <source>
        <dbReference type="Proteomes" id="UP000228930"/>
    </source>
</evidence>